<dbReference type="InterPro" id="IPR001611">
    <property type="entry name" value="Leu-rich_rpt"/>
</dbReference>
<evidence type="ECO:0000256" key="2">
    <source>
        <dbReference type="ARBA" id="ARBA00022737"/>
    </source>
</evidence>
<dbReference type="PANTHER" id="PTHR24366:SF159">
    <property type="entry name" value="CD180 MOLECULE"/>
    <property type="match status" value="1"/>
</dbReference>
<feature type="signal peptide" evidence="3">
    <location>
        <begin position="1"/>
        <end position="26"/>
    </location>
</feature>
<name>A0A6I9V4T6_BACDO</name>
<keyword evidence="3" id="KW-0732">Signal</keyword>
<organism evidence="4 5">
    <name type="scientific">Bactrocera dorsalis</name>
    <name type="common">Oriental fruit fly</name>
    <name type="synonym">Dacus dorsalis</name>
    <dbReference type="NCBI Taxonomy" id="27457"/>
    <lineage>
        <taxon>Eukaryota</taxon>
        <taxon>Metazoa</taxon>
        <taxon>Ecdysozoa</taxon>
        <taxon>Arthropoda</taxon>
        <taxon>Hexapoda</taxon>
        <taxon>Insecta</taxon>
        <taxon>Pterygota</taxon>
        <taxon>Neoptera</taxon>
        <taxon>Endopterygota</taxon>
        <taxon>Diptera</taxon>
        <taxon>Brachycera</taxon>
        <taxon>Muscomorpha</taxon>
        <taxon>Tephritoidea</taxon>
        <taxon>Tephritidae</taxon>
        <taxon>Bactrocera</taxon>
        <taxon>Bactrocera</taxon>
    </lineage>
</organism>
<accession>A0A6I9V4T6</accession>
<reference evidence="4" key="1">
    <citation type="submission" date="2025-05" db="UniProtKB">
        <authorList>
            <consortium name="RefSeq"/>
        </authorList>
    </citation>
    <scope>NUCLEOTIDE SEQUENCE [LARGE SCALE GENOMIC DNA]</scope>
</reference>
<dbReference type="GeneID" id="105226077"/>
<dbReference type="InParanoid" id="A0A6I9V4T6"/>
<dbReference type="FunCoup" id="A0A6I9V4T6">
    <property type="interactions" value="13"/>
</dbReference>
<dbReference type="SUPFAM" id="SSF52058">
    <property type="entry name" value="L domain-like"/>
    <property type="match status" value="1"/>
</dbReference>
<sequence length="609" mass="70244">MLLKREYAHTLLFLALFVYAPSAAQSEENEGADFDADTLEDNIELSLQSFEMDDNTPTNAAEPTTTTISTTQLSNNFGDTHNFELTNNLEDARPQLRNIKSMDDKCLESYCYNFHYGRLDEVAFFDIKTEVRINKEATTYDIVNARNYDTLIFENSTFARFPLHLFYAVSIKELDMRNCSIEVVTWECFLMAQNLRILLLSNNRLQVITESTFKYASDLQYLFLDSNRLLQLDSDSFDGLTSLRYLDMSNNRLTQLPKGLFDDLTALEELRLDNNRIHTLNNQLFTNNVNLLILSMCDNQLKHIDDNTFRRQSKFIILDIGNNRELHTLVLMLQLQNLIAANCALTRVNIYGYVRNVDLSYNHIQELYFAQPEVLKTLTLRNNSLEQVASLTRATELQVLDLCDNPQLGTLPTPWLASALKRLNLGNCGLQQLPIETIATQPELSFLNVSHNQLREINPQNFKYLEKLRNFDIRGNDWNCYNLNILMDMLLKPQNIAYGHDVMDSEFPGEYINDIACMYRIEDTEEVEDVGTTSNVQPNSIANTVGALAQLQKYPEQELESFRRELKAIVGIYEQKFDRAFQQIEDLNARLRAFENINATLFQHVTITV</sequence>
<dbReference type="SMART" id="SM00369">
    <property type="entry name" value="LRR_TYP"/>
    <property type="match status" value="6"/>
</dbReference>
<dbReference type="Gene3D" id="3.80.10.10">
    <property type="entry name" value="Ribonuclease Inhibitor"/>
    <property type="match status" value="2"/>
</dbReference>
<keyword evidence="2" id="KW-0677">Repeat</keyword>
<evidence type="ECO:0000256" key="3">
    <source>
        <dbReference type="SAM" id="SignalP"/>
    </source>
</evidence>
<protein>
    <submittedName>
        <fullName evidence="5">Leucine-rich repeat-containing protein 15</fullName>
    </submittedName>
</protein>
<reference evidence="5" key="2">
    <citation type="submission" date="2025-08" db="UniProtKB">
        <authorList>
            <consortium name="RefSeq"/>
        </authorList>
    </citation>
    <scope>IDENTIFICATION</scope>
    <source>
        <tissue evidence="5">Adult</tissue>
    </source>
</reference>
<dbReference type="SMART" id="SM00364">
    <property type="entry name" value="LRR_BAC"/>
    <property type="match status" value="4"/>
</dbReference>
<evidence type="ECO:0000256" key="1">
    <source>
        <dbReference type="ARBA" id="ARBA00022614"/>
    </source>
</evidence>
<dbReference type="Pfam" id="PF13855">
    <property type="entry name" value="LRR_8"/>
    <property type="match status" value="3"/>
</dbReference>
<dbReference type="OrthoDB" id="676979at2759"/>
<dbReference type="KEGG" id="bdr:105226077"/>
<keyword evidence="4" id="KW-1185">Reference proteome</keyword>
<dbReference type="AlphaFoldDB" id="A0A6I9V4T6"/>
<evidence type="ECO:0000313" key="4">
    <source>
        <dbReference type="Proteomes" id="UP001652620"/>
    </source>
</evidence>
<keyword evidence="1" id="KW-0433">Leucine-rich repeat</keyword>
<dbReference type="InterPro" id="IPR032675">
    <property type="entry name" value="LRR_dom_sf"/>
</dbReference>
<dbReference type="PANTHER" id="PTHR24366">
    <property type="entry name" value="IG(IMMUNOGLOBULIN) AND LRR(LEUCINE RICH REPEAT) DOMAINS"/>
    <property type="match status" value="1"/>
</dbReference>
<evidence type="ECO:0000313" key="5">
    <source>
        <dbReference type="RefSeq" id="XP_011203142.2"/>
    </source>
</evidence>
<dbReference type="RefSeq" id="XP_011203142.2">
    <property type="nucleotide sequence ID" value="XM_011204840.4"/>
</dbReference>
<dbReference type="InterPro" id="IPR003591">
    <property type="entry name" value="Leu-rich_rpt_typical-subtyp"/>
</dbReference>
<feature type="chain" id="PRO_5047275635" evidence="3">
    <location>
        <begin position="27"/>
        <end position="609"/>
    </location>
</feature>
<gene>
    <name evidence="5" type="primary">LOC105226077</name>
</gene>
<dbReference type="PROSITE" id="PS51450">
    <property type="entry name" value="LRR"/>
    <property type="match status" value="2"/>
</dbReference>
<dbReference type="Proteomes" id="UP001652620">
    <property type="component" value="Chromosome 2"/>
</dbReference>
<proteinExistence type="predicted"/>